<dbReference type="GO" id="GO:0016787">
    <property type="term" value="F:hydrolase activity"/>
    <property type="evidence" value="ECO:0007669"/>
    <property type="project" value="UniProtKB-KW"/>
</dbReference>
<dbReference type="Pfam" id="PF01738">
    <property type="entry name" value="DLH"/>
    <property type="match status" value="1"/>
</dbReference>
<dbReference type="RefSeq" id="WP_077243576.1">
    <property type="nucleotide sequence ID" value="NZ_MUZR01000005.1"/>
</dbReference>
<dbReference type="Gene3D" id="3.40.50.1820">
    <property type="entry name" value="alpha/beta hydrolase"/>
    <property type="match status" value="1"/>
</dbReference>
<feature type="chain" id="PRO_5013138486" evidence="1">
    <location>
        <begin position="20"/>
        <end position="289"/>
    </location>
</feature>
<dbReference type="PANTHER" id="PTHR22946">
    <property type="entry name" value="DIENELACTONE HYDROLASE DOMAIN-CONTAINING PROTEIN-RELATED"/>
    <property type="match status" value="1"/>
</dbReference>
<protein>
    <submittedName>
        <fullName evidence="3">Dienelactone hydrolase</fullName>
    </submittedName>
</protein>
<reference evidence="3 4" key="1">
    <citation type="submission" date="2017-02" db="EMBL/GenBank/DDBJ databases">
        <title>Genomic diversity within the haloalkaliphilic genus Thioalkalivibrio.</title>
        <authorList>
            <person name="Ahn A.-C."/>
            <person name="Meier-Kolthoff J."/>
            <person name="Overmars L."/>
            <person name="Richter M."/>
            <person name="Woyke T."/>
            <person name="Sorokin D.Y."/>
            <person name="Muyzer G."/>
        </authorList>
    </citation>
    <scope>NUCLEOTIDE SEQUENCE [LARGE SCALE GENOMIC DNA]</scope>
    <source>
        <strain evidence="3 4">HL17</strain>
    </source>
</reference>
<dbReference type="SUPFAM" id="SSF53474">
    <property type="entry name" value="alpha/beta-Hydrolases"/>
    <property type="match status" value="1"/>
</dbReference>
<dbReference type="InterPro" id="IPR002925">
    <property type="entry name" value="Dienelactn_hydro"/>
</dbReference>
<feature type="domain" description="Dienelactone hydrolase" evidence="2">
    <location>
        <begin position="66"/>
        <end position="285"/>
    </location>
</feature>
<evidence type="ECO:0000256" key="1">
    <source>
        <dbReference type="SAM" id="SignalP"/>
    </source>
</evidence>
<keyword evidence="3" id="KW-0378">Hydrolase</keyword>
<keyword evidence="4" id="KW-1185">Reference proteome</keyword>
<dbReference type="STRING" id="252474.B1A74_01585"/>
<keyword evidence="1" id="KW-0732">Signal</keyword>
<dbReference type="OrthoDB" id="9787933at2"/>
<dbReference type="InterPro" id="IPR029058">
    <property type="entry name" value="AB_hydrolase_fold"/>
</dbReference>
<dbReference type="AlphaFoldDB" id="A0A1V3A1P8"/>
<sequence length="289" mass="32838">MVRGIAGAFLAGMMAGPLAADEAQTGDGQWWWDDGWWQEGQLNPDIENYEVEVERLEYERDDVIVPAMVARPADGEDYPAILWSHGRRGLDHLAELHVKRLAARGFVVLAPDLYTGRFIETHPLDHDYELEGDLDRGLDELLAREDILGDRACLVSITRGGYKTLKVAVTHERQVDDVACWAGYYPHVQDPNLGEPHQVYRYASEFNQLEIPVMILIGDEEQYQRHRTAKMAADGLKDRGGDVTWIEYPGVGRGFDFRNGDNRTFADDLAARDAMVRVTRFVNEHLRKE</sequence>
<dbReference type="Proteomes" id="UP000189177">
    <property type="component" value="Unassembled WGS sequence"/>
</dbReference>
<name>A0A1V3A1P8_9GAMM</name>
<organism evidence="3 4">
    <name type="scientific">Thioalkalivibrio halophilus</name>
    <dbReference type="NCBI Taxonomy" id="252474"/>
    <lineage>
        <taxon>Bacteria</taxon>
        <taxon>Pseudomonadati</taxon>
        <taxon>Pseudomonadota</taxon>
        <taxon>Gammaproteobacteria</taxon>
        <taxon>Chromatiales</taxon>
        <taxon>Ectothiorhodospiraceae</taxon>
        <taxon>Thioalkalivibrio</taxon>
    </lineage>
</organism>
<proteinExistence type="predicted"/>
<evidence type="ECO:0000313" key="3">
    <source>
        <dbReference type="EMBL" id="OOC11229.1"/>
    </source>
</evidence>
<feature type="signal peptide" evidence="1">
    <location>
        <begin position="1"/>
        <end position="19"/>
    </location>
</feature>
<dbReference type="EMBL" id="MUZR01000005">
    <property type="protein sequence ID" value="OOC11229.1"/>
    <property type="molecule type" value="Genomic_DNA"/>
</dbReference>
<accession>A0A1V3A1P8</accession>
<gene>
    <name evidence="3" type="ORF">B1A74_01585</name>
</gene>
<evidence type="ECO:0000313" key="4">
    <source>
        <dbReference type="Proteomes" id="UP000189177"/>
    </source>
</evidence>
<dbReference type="InterPro" id="IPR050261">
    <property type="entry name" value="FrsA_esterase"/>
</dbReference>
<evidence type="ECO:0000259" key="2">
    <source>
        <dbReference type="Pfam" id="PF01738"/>
    </source>
</evidence>
<comment type="caution">
    <text evidence="3">The sequence shown here is derived from an EMBL/GenBank/DDBJ whole genome shotgun (WGS) entry which is preliminary data.</text>
</comment>